<feature type="transmembrane region" description="Helical" evidence="9">
    <location>
        <begin position="704"/>
        <end position="727"/>
    </location>
</feature>
<feature type="transmembrane region" description="Helical" evidence="9">
    <location>
        <begin position="652"/>
        <end position="677"/>
    </location>
</feature>
<evidence type="ECO:0000259" key="11">
    <source>
        <dbReference type="PROSITE" id="PS50261"/>
    </source>
</evidence>
<evidence type="ECO:0000256" key="10">
    <source>
        <dbReference type="SAM" id="SignalP"/>
    </source>
</evidence>
<evidence type="ECO:0000256" key="1">
    <source>
        <dbReference type="ARBA" id="ARBA00004127"/>
    </source>
</evidence>
<dbReference type="PANTHER" id="PTHR47154:SF2">
    <property type="entry name" value="G-PROTEIN COUPLED RECEPTOR MTH-RELATED"/>
    <property type="match status" value="1"/>
</dbReference>
<feature type="transmembrane region" description="Helical" evidence="9">
    <location>
        <begin position="602"/>
        <end position="626"/>
    </location>
</feature>
<feature type="domain" description="G-protein coupled receptors family 2 profile 2" evidence="11">
    <location>
        <begin position="558"/>
        <end position="757"/>
    </location>
</feature>
<evidence type="ECO:0000313" key="13">
    <source>
        <dbReference type="Proteomes" id="UP000669903"/>
    </source>
</evidence>
<feature type="transmembrane region" description="Helical" evidence="9">
    <location>
        <begin position="733"/>
        <end position="755"/>
    </location>
</feature>
<dbReference type="Pfam" id="PF00002">
    <property type="entry name" value="7tm_2"/>
    <property type="match status" value="2"/>
</dbReference>
<accession>A0A836FC43</accession>
<comment type="subcellular location">
    <subcellularLocation>
        <location evidence="1">Endomembrane system</location>
        <topology evidence="1">Multi-pass membrane protein</topology>
    </subcellularLocation>
</comment>
<organism evidence="12 13">
    <name type="scientific">Acromyrmex charruanus</name>
    <dbReference type="NCBI Taxonomy" id="2715315"/>
    <lineage>
        <taxon>Eukaryota</taxon>
        <taxon>Metazoa</taxon>
        <taxon>Ecdysozoa</taxon>
        <taxon>Arthropoda</taxon>
        <taxon>Hexapoda</taxon>
        <taxon>Insecta</taxon>
        <taxon>Pterygota</taxon>
        <taxon>Neoptera</taxon>
        <taxon>Endopterygota</taxon>
        <taxon>Hymenoptera</taxon>
        <taxon>Apocrita</taxon>
        <taxon>Aculeata</taxon>
        <taxon>Formicoidea</taxon>
        <taxon>Formicidae</taxon>
        <taxon>Myrmicinae</taxon>
        <taxon>Acromyrmex</taxon>
    </lineage>
</organism>
<keyword evidence="4 9" id="KW-1133">Transmembrane helix</keyword>
<evidence type="ECO:0000313" key="12">
    <source>
        <dbReference type="EMBL" id="KAG5330584.1"/>
    </source>
</evidence>
<dbReference type="GO" id="GO:0005886">
    <property type="term" value="C:plasma membrane"/>
    <property type="evidence" value="ECO:0007669"/>
    <property type="project" value="TreeGrafter"/>
</dbReference>
<dbReference type="InterPro" id="IPR017981">
    <property type="entry name" value="GPCR_2-like_7TM"/>
</dbReference>
<feature type="transmembrane region" description="Helical" evidence="9">
    <location>
        <begin position="356"/>
        <end position="380"/>
    </location>
</feature>
<dbReference type="Gene3D" id="1.20.1070.10">
    <property type="entry name" value="Rhodopsin 7-helix transmembrane proteins"/>
    <property type="match status" value="2"/>
</dbReference>
<dbReference type="GO" id="GO:0008528">
    <property type="term" value="F:G protein-coupled peptide receptor activity"/>
    <property type="evidence" value="ECO:0007669"/>
    <property type="project" value="TreeGrafter"/>
</dbReference>
<keyword evidence="3 9" id="KW-0812">Transmembrane</keyword>
<proteinExistence type="inferred from homology"/>
<evidence type="ECO:0000256" key="4">
    <source>
        <dbReference type="ARBA" id="ARBA00022989"/>
    </source>
</evidence>
<dbReference type="InterPro" id="IPR051384">
    <property type="entry name" value="Mth_GPCR"/>
</dbReference>
<dbReference type="CDD" id="cd15039">
    <property type="entry name" value="7tmB3_Methuselah-like"/>
    <property type="match status" value="2"/>
</dbReference>
<evidence type="ECO:0000256" key="8">
    <source>
        <dbReference type="ARBA" id="ARBA00023224"/>
    </source>
</evidence>
<dbReference type="Proteomes" id="UP000669903">
    <property type="component" value="Unassembled WGS sequence"/>
</dbReference>
<feature type="transmembrane region" description="Helical" evidence="9">
    <location>
        <begin position="278"/>
        <end position="294"/>
    </location>
</feature>
<keyword evidence="13" id="KW-1185">Reference proteome</keyword>
<feature type="transmembrane region" description="Helical" evidence="9">
    <location>
        <begin position="459"/>
        <end position="481"/>
    </location>
</feature>
<dbReference type="InterPro" id="IPR036272">
    <property type="entry name" value="Methuselah_N_sf"/>
</dbReference>
<keyword evidence="10" id="KW-0732">Signal</keyword>
<feature type="transmembrane region" description="Helical" evidence="9">
    <location>
        <begin position="407"/>
        <end position="432"/>
    </location>
</feature>
<dbReference type="GO" id="GO:0007166">
    <property type="term" value="P:cell surface receptor signaling pathway"/>
    <property type="evidence" value="ECO:0007669"/>
    <property type="project" value="InterPro"/>
</dbReference>
<evidence type="ECO:0000256" key="7">
    <source>
        <dbReference type="ARBA" id="ARBA00023170"/>
    </source>
</evidence>
<evidence type="ECO:0000256" key="3">
    <source>
        <dbReference type="ARBA" id="ARBA00022692"/>
    </source>
</evidence>
<feature type="transmembrane region" description="Helical" evidence="9">
    <location>
        <begin position="560"/>
        <end position="582"/>
    </location>
</feature>
<dbReference type="InterPro" id="IPR000832">
    <property type="entry name" value="GPCR_2_secretin-like"/>
</dbReference>
<gene>
    <name evidence="12" type="primary">Mth2_1</name>
    <name evidence="12" type="ORF">G6Z76_0003647</name>
</gene>
<evidence type="ECO:0000256" key="6">
    <source>
        <dbReference type="ARBA" id="ARBA00023136"/>
    </source>
</evidence>
<evidence type="ECO:0000256" key="9">
    <source>
        <dbReference type="SAM" id="Phobius"/>
    </source>
</evidence>
<protein>
    <submittedName>
        <fullName evidence="12">MTH2 protein</fullName>
    </submittedName>
</protein>
<feature type="transmembrane region" description="Helical" evidence="9">
    <location>
        <begin position="246"/>
        <end position="266"/>
    </location>
</feature>
<name>A0A836FC43_9HYME</name>
<evidence type="ECO:0000256" key="2">
    <source>
        <dbReference type="ARBA" id="ARBA00008979"/>
    </source>
</evidence>
<reference evidence="12" key="1">
    <citation type="submission" date="2020-03" db="EMBL/GenBank/DDBJ databases">
        <title>Relaxed selection underlies rapid genomic changes in the transitions from sociality to social parasitism in ants.</title>
        <authorList>
            <person name="Bi X."/>
        </authorList>
    </citation>
    <scope>NUCLEOTIDE SEQUENCE</scope>
    <source>
        <strain evidence="12">BGI-DK2014a</strain>
        <tissue evidence="12">Whole body</tissue>
    </source>
</reference>
<feature type="transmembrane region" description="Helical" evidence="9">
    <location>
        <begin position="314"/>
        <end position="336"/>
    </location>
</feature>
<dbReference type="GO" id="GO:0012505">
    <property type="term" value="C:endomembrane system"/>
    <property type="evidence" value="ECO:0007669"/>
    <property type="project" value="UniProtKB-SubCell"/>
</dbReference>
<keyword evidence="6 9" id="KW-0472">Membrane</keyword>
<feature type="transmembrane region" description="Helical" evidence="9">
    <location>
        <begin position="487"/>
        <end position="509"/>
    </location>
</feature>
<feature type="non-terminal residue" evidence="12">
    <location>
        <position position="1"/>
    </location>
</feature>
<keyword evidence="8" id="KW-0807">Transducer</keyword>
<comment type="similarity">
    <text evidence="2">Belongs to the G-protein coupled receptor 2 family. Mth subfamily.</text>
</comment>
<feature type="chain" id="PRO_5032453336" evidence="10">
    <location>
        <begin position="19"/>
        <end position="806"/>
    </location>
</feature>
<dbReference type="PANTHER" id="PTHR47154">
    <property type="entry name" value="G-PROTEIN COUPLED RECEPTOR MTH-RELATED"/>
    <property type="match status" value="1"/>
</dbReference>
<dbReference type="EMBL" id="JAANIC010005803">
    <property type="protein sequence ID" value="KAG5330584.1"/>
    <property type="molecule type" value="Genomic_DNA"/>
</dbReference>
<sequence length="806" mass="93839">MYSPSIVFCFAFLLVASCSEFQEDFTNGDEQSDNSTVQYDFLVNCTKYQNEETELTRCNSHENSVKNKNQMQYESCINSTKNNCKNDSVRYESREHIIKNHEDNNQTSMEFFKTIFVKNEECKDNITCIQFCCPYGYNLTVKGRCVEHGENTYVLPNVYALPNKQKNDSGESSEISDELFLTVRDPCVAQGRGRSFVYANTYLFLTDGSLYLSTGEFISPKSYCFAILFRNVYDVIACNNQTRLPVFISACHLLSLPFLLLTFIVYSILPELRNIHGYSLRAHVGSLFITYAIIYPGQQVSGLAEQKYCVALAYIFNFFFLSSFFWLNVTCFDIWWTFRELRSHRRGGNHYERKKLIIYSSYAWGVTIILNGFCAIMDNIPNLPENLVRPEICEKRFWYGENEAKTLYFYVPMSITIISNVFFFICTTLMILHQKIHTASELRDSESNRHDENKQRFNMYLKLFIVMGITWVLEILAWVIGTNILPVYIWYLADIINALQGLIIFVVFVCRKKIKEMLLKQFRGKTCGPFKIPISDSIASNTTTATSLSGSSISMQQITYIFNFFFLSSFFWLNVTCFDIWWTVRELRSHRRGGNHYERKKLIIYSSYAWGVTIILNGFCAIMDNIPNLPENLVRPEICEKRFWYENKAKTLYFYVPMSITIISNVFFFICTTLMILHQKIHTASELRDSESKRHNENKQRFSMYLKLFIVMGITWVLEILAWVIGTNILPKYIWYLIDIINALQGLIIFVIFVCRRKIKEMLLKQFRGKTCGLFKIPINDSIASNTNTATLQSESISMQQISPSN</sequence>
<feature type="domain" description="G-protein coupled receptors family 2 profile 2" evidence="11">
    <location>
        <begin position="244"/>
        <end position="512"/>
    </location>
</feature>
<comment type="caution">
    <text evidence="12">The sequence shown here is derived from an EMBL/GenBank/DDBJ whole genome shotgun (WGS) entry which is preliminary data.</text>
</comment>
<feature type="non-terminal residue" evidence="12">
    <location>
        <position position="806"/>
    </location>
</feature>
<dbReference type="AlphaFoldDB" id="A0A836FC43"/>
<keyword evidence="7" id="KW-0675">Receptor</keyword>
<keyword evidence="5" id="KW-0297">G-protein coupled receptor</keyword>
<dbReference type="PROSITE" id="PS50261">
    <property type="entry name" value="G_PROTEIN_RECEP_F2_4"/>
    <property type="match status" value="2"/>
</dbReference>
<dbReference type="SUPFAM" id="SSF63877">
    <property type="entry name" value="Methuselah ectodomain"/>
    <property type="match status" value="1"/>
</dbReference>
<feature type="signal peptide" evidence="10">
    <location>
        <begin position="1"/>
        <end position="18"/>
    </location>
</feature>
<evidence type="ECO:0000256" key="5">
    <source>
        <dbReference type="ARBA" id="ARBA00023040"/>
    </source>
</evidence>